<keyword evidence="3" id="KW-1185">Reference proteome</keyword>
<comment type="caution">
    <text evidence="2">The sequence shown here is derived from an EMBL/GenBank/DDBJ whole genome shotgun (WGS) entry which is preliminary data.</text>
</comment>
<evidence type="ECO:0000256" key="1">
    <source>
        <dbReference type="SAM" id="MobiDB-lite"/>
    </source>
</evidence>
<dbReference type="AlphaFoldDB" id="A0A8J6E4A9"/>
<sequence>MGIGLIPWRKRGAADIASIIRTSVDLSLELAGINELSCAFGLSASSVWETKKHNYLGKHSDDLYYNLGVNANFHKHDKREHKEEIPQPSSRWPFSRKQQVHDEEDEEPDTDALIDSVEKLIAELEAQGLKPVPSGVLHRIMGGRTRAQLVSGIAVASRVRILLDTALETAKGNYSAASEALDAARAYEAVRQKVTAITRTHVRGRMGAGLLSRVSRVKALEAQVPVLEDRVARIEVLQRYMQRATDALELCVTLVDSKQ</sequence>
<reference evidence="2" key="1">
    <citation type="submission" date="2021-05" db="EMBL/GenBank/DDBJ databases">
        <title>A free-living protist that lacks canonical eukaryotic 1 DNA replication and segregation systems.</title>
        <authorList>
            <person name="Salas-Leiva D.E."/>
            <person name="Tromer E.C."/>
            <person name="Curtis B.A."/>
            <person name="Jerlstrom-Hultqvist J."/>
            <person name="Kolisko M."/>
            <person name="Yi Z."/>
            <person name="Salas-Leiva J.S."/>
            <person name="Gallot-Lavallee L."/>
            <person name="Kops G.J.P.L."/>
            <person name="Archibald J.M."/>
            <person name="Simpson A.G.B."/>
            <person name="Roger A.J."/>
        </authorList>
    </citation>
    <scope>NUCLEOTIDE SEQUENCE</scope>
    <source>
        <strain evidence="2">BICM</strain>
    </source>
</reference>
<organism evidence="2 3">
    <name type="scientific">Carpediemonas membranifera</name>
    <dbReference type="NCBI Taxonomy" id="201153"/>
    <lineage>
        <taxon>Eukaryota</taxon>
        <taxon>Metamonada</taxon>
        <taxon>Carpediemonas-like organisms</taxon>
        <taxon>Carpediemonas</taxon>
    </lineage>
</organism>
<gene>
    <name evidence="2" type="ORF">J8273_4324</name>
</gene>
<evidence type="ECO:0000313" key="3">
    <source>
        <dbReference type="Proteomes" id="UP000717585"/>
    </source>
</evidence>
<protein>
    <submittedName>
        <fullName evidence="2">Uncharacterized protein</fullName>
    </submittedName>
</protein>
<accession>A0A8J6E4A9</accession>
<evidence type="ECO:0000313" key="2">
    <source>
        <dbReference type="EMBL" id="KAG9394222.1"/>
    </source>
</evidence>
<proteinExistence type="predicted"/>
<name>A0A8J6E4A9_9EUKA</name>
<dbReference type="Proteomes" id="UP000717585">
    <property type="component" value="Unassembled WGS sequence"/>
</dbReference>
<feature type="region of interest" description="Disordered" evidence="1">
    <location>
        <begin position="76"/>
        <end position="109"/>
    </location>
</feature>
<dbReference type="EMBL" id="JAHDYR010000016">
    <property type="protein sequence ID" value="KAG9394222.1"/>
    <property type="molecule type" value="Genomic_DNA"/>
</dbReference>